<dbReference type="AlphaFoldDB" id="A0AAW0FU19"/>
<gene>
    <name evidence="4" type="ORF">QCA50_016095</name>
</gene>
<dbReference type="Pfam" id="PF17390">
    <property type="entry name" value="Bac_rhamnosid_C"/>
    <property type="match status" value="1"/>
</dbReference>
<keyword evidence="5" id="KW-1185">Reference proteome</keyword>
<name>A0AAW0FU19_9APHY</name>
<reference evidence="4 5" key="1">
    <citation type="submission" date="2022-09" db="EMBL/GenBank/DDBJ databases">
        <authorList>
            <person name="Palmer J.M."/>
        </authorList>
    </citation>
    <scope>NUCLEOTIDE SEQUENCE [LARGE SCALE GENOMIC DNA]</scope>
    <source>
        <strain evidence="4 5">DSM 7382</strain>
    </source>
</reference>
<evidence type="ECO:0000313" key="5">
    <source>
        <dbReference type="Proteomes" id="UP001385951"/>
    </source>
</evidence>
<dbReference type="PANTHER" id="PTHR34987">
    <property type="entry name" value="C, PUTATIVE (AFU_ORTHOLOGUE AFUA_3G02880)-RELATED"/>
    <property type="match status" value="1"/>
</dbReference>
<evidence type="ECO:0000256" key="1">
    <source>
        <dbReference type="SAM" id="SignalP"/>
    </source>
</evidence>
<feature type="signal peptide" evidence="1">
    <location>
        <begin position="1"/>
        <end position="25"/>
    </location>
</feature>
<dbReference type="Gene3D" id="2.60.420.10">
    <property type="entry name" value="Maltose phosphorylase, domain 3"/>
    <property type="match status" value="1"/>
</dbReference>
<evidence type="ECO:0000259" key="2">
    <source>
        <dbReference type="Pfam" id="PF17389"/>
    </source>
</evidence>
<proteinExistence type="predicted"/>
<dbReference type="SUPFAM" id="SSF48208">
    <property type="entry name" value="Six-hairpin glycosidases"/>
    <property type="match status" value="1"/>
</dbReference>
<dbReference type="InterPro" id="IPR035398">
    <property type="entry name" value="Bac_rhamnosid_C"/>
</dbReference>
<dbReference type="PANTHER" id="PTHR34987:SF6">
    <property type="entry name" value="ALPHA-L-RHAMNOSIDASE SIX-HAIRPIN GLYCOSIDASE DOMAIN-CONTAINING PROTEIN"/>
    <property type="match status" value="1"/>
</dbReference>
<evidence type="ECO:0000259" key="3">
    <source>
        <dbReference type="Pfam" id="PF17390"/>
    </source>
</evidence>
<feature type="domain" description="Alpha-L-rhamnosidase six-hairpin glycosidase" evidence="2">
    <location>
        <begin position="250"/>
        <end position="473"/>
    </location>
</feature>
<dbReference type="InterPro" id="IPR035396">
    <property type="entry name" value="Bac_rhamnosid6H"/>
</dbReference>
<dbReference type="Proteomes" id="UP001385951">
    <property type="component" value="Unassembled WGS sequence"/>
</dbReference>
<comment type="caution">
    <text evidence="4">The sequence shown here is derived from an EMBL/GenBank/DDBJ whole genome shotgun (WGS) entry which is preliminary data.</text>
</comment>
<dbReference type="EMBL" id="JASBNA010000046">
    <property type="protein sequence ID" value="KAK7680787.1"/>
    <property type="molecule type" value="Genomic_DNA"/>
</dbReference>
<feature type="chain" id="PRO_5043440947" description="Glycoside hydrolase family 78 protein" evidence="1">
    <location>
        <begin position="26"/>
        <end position="669"/>
    </location>
</feature>
<organism evidence="4 5">
    <name type="scientific">Cerrena zonata</name>
    <dbReference type="NCBI Taxonomy" id="2478898"/>
    <lineage>
        <taxon>Eukaryota</taxon>
        <taxon>Fungi</taxon>
        <taxon>Dikarya</taxon>
        <taxon>Basidiomycota</taxon>
        <taxon>Agaricomycotina</taxon>
        <taxon>Agaricomycetes</taxon>
        <taxon>Polyporales</taxon>
        <taxon>Cerrenaceae</taxon>
        <taxon>Cerrena</taxon>
    </lineage>
</organism>
<protein>
    <recommendedName>
        <fullName evidence="6">Glycoside hydrolase family 78 protein</fullName>
    </recommendedName>
</protein>
<evidence type="ECO:0008006" key="6">
    <source>
        <dbReference type="Google" id="ProtNLM"/>
    </source>
</evidence>
<evidence type="ECO:0000313" key="4">
    <source>
        <dbReference type="EMBL" id="KAK7680787.1"/>
    </source>
</evidence>
<dbReference type="InterPro" id="IPR008928">
    <property type="entry name" value="6-hairpin_glycosidase_sf"/>
</dbReference>
<dbReference type="GO" id="GO:0003824">
    <property type="term" value="F:catalytic activity"/>
    <property type="evidence" value="ECO:0007669"/>
    <property type="project" value="UniProtKB-ARBA"/>
</dbReference>
<dbReference type="Gene3D" id="1.50.10.10">
    <property type="match status" value="1"/>
</dbReference>
<feature type="domain" description="Alpha-L-rhamnosidase C-terminal" evidence="3">
    <location>
        <begin position="573"/>
        <end position="646"/>
    </location>
</feature>
<sequence>MPVDVKMGTFWSLSFALTLGTLVLGSAPKGPWDSFNYAPASRTVWAKSIKTVEGTVHNAHNLITKTGIATLSGNQSYITLDFGIEVGGLVSLRFNSVSPSSGLALSFTESPLFINPLASDDSTESSADRSLDGIETLDTPLSHGLWSQPSYRMRGGFRFLTIVSTSSAPVSISNVSCAISFSPHFDDLRDYKGYFYASDPVFHDKDFLTKIWYAGAYTVQTNVLPVDTGRQVNIPRGWANNATLGIAGPILVDGAKRDRNVWAGDMGVSGSTMFVSTNDLLPFKNALATMFSLQNPATGLLPMAGPPLSIVGSDTYHAWNLIGTYNYYLYSGDETWLRGVWTNYTKAVAYMESKVDSTGLMNVTSLGDWGRLAGDGYSAPGNVYLYRVLTTGAELATYLNEPDLANAWSTNATVLKAKINEVFWFPSAGMYRDNSTTELCPQDANAMAILFNVTTSEEQANSITKGLTKNWNELGAVAPELPDTIAPFVGSLELQAHFHSRNDDLAMDLLRREWGYMLYTNISVQSTLLEGYTSNGSLFFRADRGYHFDPTYTSHAHGWSTGPTSVLTFYVLGLTVTSPGGQTWTFDPHTSGLTSAEGGFETSLGWFGAKWTLSNGGKIFSATLDVPKGTTGQIRVPVEGAVSVGGRRVEKDASGFVRLSGGRQSIMVG</sequence>
<dbReference type="Pfam" id="PF17389">
    <property type="entry name" value="Bac_rhamnosid6H"/>
    <property type="match status" value="1"/>
</dbReference>
<dbReference type="GO" id="GO:0005975">
    <property type="term" value="P:carbohydrate metabolic process"/>
    <property type="evidence" value="ECO:0007669"/>
    <property type="project" value="InterPro"/>
</dbReference>
<accession>A0AAW0FU19</accession>
<keyword evidence="1" id="KW-0732">Signal</keyword>
<dbReference type="InterPro" id="IPR012341">
    <property type="entry name" value="6hp_glycosidase-like_sf"/>
</dbReference>